<dbReference type="AlphaFoldDB" id="A0A3P6RU62"/>
<evidence type="ECO:0000313" key="3">
    <source>
        <dbReference type="Proteomes" id="UP000271889"/>
    </source>
</evidence>
<gene>
    <name evidence="2" type="ORF">CGOC_LOCUS4302</name>
</gene>
<proteinExistence type="predicted"/>
<feature type="compositionally biased region" description="Basic and acidic residues" evidence="1">
    <location>
        <begin position="65"/>
        <end position="77"/>
    </location>
</feature>
<dbReference type="Proteomes" id="UP000271889">
    <property type="component" value="Unassembled WGS sequence"/>
</dbReference>
<dbReference type="EMBL" id="UYRV01011750">
    <property type="protein sequence ID" value="VDK58390.1"/>
    <property type="molecule type" value="Genomic_DNA"/>
</dbReference>
<feature type="region of interest" description="Disordered" evidence="1">
    <location>
        <begin position="1"/>
        <end position="77"/>
    </location>
</feature>
<protein>
    <submittedName>
        <fullName evidence="2">Uncharacterized protein</fullName>
    </submittedName>
</protein>
<feature type="compositionally biased region" description="Basic and acidic residues" evidence="1">
    <location>
        <begin position="11"/>
        <end position="52"/>
    </location>
</feature>
<organism evidence="2 3">
    <name type="scientific">Cylicostephanus goldi</name>
    <name type="common">Nematode worm</name>
    <dbReference type="NCBI Taxonomy" id="71465"/>
    <lineage>
        <taxon>Eukaryota</taxon>
        <taxon>Metazoa</taxon>
        <taxon>Ecdysozoa</taxon>
        <taxon>Nematoda</taxon>
        <taxon>Chromadorea</taxon>
        <taxon>Rhabditida</taxon>
        <taxon>Rhabditina</taxon>
        <taxon>Rhabditomorpha</taxon>
        <taxon>Strongyloidea</taxon>
        <taxon>Strongylidae</taxon>
        <taxon>Cylicostephanus</taxon>
    </lineage>
</organism>
<evidence type="ECO:0000313" key="2">
    <source>
        <dbReference type="EMBL" id="VDK58390.1"/>
    </source>
</evidence>
<name>A0A3P6RU62_CYLGO</name>
<sequence length="109" mass="12272">KPAEKAIPLEPLKKEAKEDTKKTEKAAPAAKEEDKKVSAESKSLAKEPKAKATDASCYLRPPESGTKDVDSHHDDKEINVEFRTKPVFGRRSKFSEFKQSFMRMDSVSF</sequence>
<keyword evidence="3" id="KW-1185">Reference proteome</keyword>
<feature type="non-terminal residue" evidence="2">
    <location>
        <position position="1"/>
    </location>
</feature>
<accession>A0A3P6RU62</accession>
<reference evidence="2 3" key="1">
    <citation type="submission" date="2018-11" db="EMBL/GenBank/DDBJ databases">
        <authorList>
            <consortium name="Pathogen Informatics"/>
        </authorList>
    </citation>
    <scope>NUCLEOTIDE SEQUENCE [LARGE SCALE GENOMIC DNA]</scope>
</reference>
<evidence type="ECO:0000256" key="1">
    <source>
        <dbReference type="SAM" id="MobiDB-lite"/>
    </source>
</evidence>